<dbReference type="EMBL" id="MU275842">
    <property type="protein sequence ID" value="KAI0052969.1"/>
    <property type="molecule type" value="Genomic_DNA"/>
</dbReference>
<organism evidence="1 2">
    <name type="scientific">Auriscalpium vulgare</name>
    <dbReference type="NCBI Taxonomy" id="40419"/>
    <lineage>
        <taxon>Eukaryota</taxon>
        <taxon>Fungi</taxon>
        <taxon>Dikarya</taxon>
        <taxon>Basidiomycota</taxon>
        <taxon>Agaricomycotina</taxon>
        <taxon>Agaricomycetes</taxon>
        <taxon>Russulales</taxon>
        <taxon>Auriscalpiaceae</taxon>
        <taxon>Auriscalpium</taxon>
    </lineage>
</organism>
<accession>A0ACB8S8Z7</accession>
<proteinExistence type="predicted"/>
<reference evidence="1" key="1">
    <citation type="submission" date="2021-02" db="EMBL/GenBank/DDBJ databases">
        <authorList>
            <consortium name="DOE Joint Genome Institute"/>
            <person name="Ahrendt S."/>
            <person name="Looney B.P."/>
            <person name="Miyauchi S."/>
            <person name="Morin E."/>
            <person name="Drula E."/>
            <person name="Courty P.E."/>
            <person name="Chicoki N."/>
            <person name="Fauchery L."/>
            <person name="Kohler A."/>
            <person name="Kuo A."/>
            <person name="Labutti K."/>
            <person name="Pangilinan J."/>
            <person name="Lipzen A."/>
            <person name="Riley R."/>
            <person name="Andreopoulos W."/>
            <person name="He G."/>
            <person name="Johnson J."/>
            <person name="Barry K.W."/>
            <person name="Grigoriev I.V."/>
            <person name="Nagy L."/>
            <person name="Hibbett D."/>
            <person name="Henrissat B."/>
            <person name="Matheny P.B."/>
            <person name="Labbe J."/>
            <person name="Martin F."/>
        </authorList>
    </citation>
    <scope>NUCLEOTIDE SEQUENCE</scope>
    <source>
        <strain evidence="1">FP105234-sp</strain>
    </source>
</reference>
<comment type="caution">
    <text evidence="1">The sequence shown here is derived from an EMBL/GenBank/DDBJ whole genome shotgun (WGS) entry which is preliminary data.</text>
</comment>
<gene>
    <name evidence="1" type="ORF">FA95DRAFT_1048278</name>
</gene>
<reference evidence="1" key="2">
    <citation type="journal article" date="2022" name="New Phytol.">
        <title>Evolutionary transition to the ectomycorrhizal habit in the genomes of a hyperdiverse lineage of mushroom-forming fungi.</title>
        <authorList>
            <person name="Looney B."/>
            <person name="Miyauchi S."/>
            <person name="Morin E."/>
            <person name="Drula E."/>
            <person name="Courty P.E."/>
            <person name="Kohler A."/>
            <person name="Kuo A."/>
            <person name="LaButti K."/>
            <person name="Pangilinan J."/>
            <person name="Lipzen A."/>
            <person name="Riley R."/>
            <person name="Andreopoulos W."/>
            <person name="He G."/>
            <person name="Johnson J."/>
            <person name="Nolan M."/>
            <person name="Tritt A."/>
            <person name="Barry K.W."/>
            <person name="Grigoriev I.V."/>
            <person name="Nagy L.G."/>
            <person name="Hibbett D."/>
            <person name="Henrissat B."/>
            <person name="Matheny P.B."/>
            <person name="Labbe J."/>
            <person name="Martin F.M."/>
        </authorList>
    </citation>
    <scope>NUCLEOTIDE SEQUENCE</scope>
    <source>
        <strain evidence="1">FP105234-sp</strain>
    </source>
</reference>
<evidence type="ECO:0000313" key="2">
    <source>
        <dbReference type="Proteomes" id="UP000814033"/>
    </source>
</evidence>
<dbReference type="Proteomes" id="UP000814033">
    <property type="component" value="Unassembled WGS sequence"/>
</dbReference>
<name>A0ACB8S8Z7_9AGAM</name>
<sequence>MMNEVASMNRQPGPLPGRCRVHARKAYYSRRADTQRPPVAWAAGARYDWQIDRTHILILDIDWRSTKRRAREQLRRLCSAIATQGEQPFSSEKMRRPSLQHSSAADYRVRVPRIFIAIPGCTSDRAQSSNLVGVSEPFRSNDEIASLARRMQRKLVASAGAGMENTDAGKGWQGVGNRSDEARRHGMAWHTA</sequence>
<keyword evidence="2" id="KW-1185">Reference proteome</keyword>
<protein>
    <submittedName>
        <fullName evidence="1">Uncharacterized protein</fullName>
    </submittedName>
</protein>
<evidence type="ECO:0000313" key="1">
    <source>
        <dbReference type="EMBL" id="KAI0052969.1"/>
    </source>
</evidence>